<dbReference type="PROSITE" id="PS00456">
    <property type="entry name" value="NA_SOLUT_SYMP_1"/>
    <property type="match status" value="1"/>
</dbReference>
<feature type="transmembrane region" description="Helical" evidence="20">
    <location>
        <begin position="105"/>
        <end position="127"/>
    </location>
</feature>
<feature type="transmembrane region" description="Helical" evidence="20">
    <location>
        <begin position="176"/>
        <end position="200"/>
    </location>
</feature>
<feature type="transmembrane region" description="Helical" evidence="20">
    <location>
        <begin position="374"/>
        <end position="394"/>
    </location>
</feature>
<evidence type="ECO:0000256" key="20">
    <source>
        <dbReference type="SAM" id="Phobius"/>
    </source>
</evidence>
<comment type="subcellular location">
    <subcellularLocation>
        <location evidence="1">Apical cell membrane</location>
        <topology evidence="1">Multi-pass membrane protein</topology>
    </subcellularLocation>
</comment>
<evidence type="ECO:0000256" key="10">
    <source>
        <dbReference type="ARBA" id="ARBA00023136"/>
    </source>
</evidence>
<keyword evidence="11" id="KW-0325">Glycoprotein</keyword>
<dbReference type="GeneTree" id="ENSGT00940000159416"/>
<feature type="transmembrane region" description="Helical" evidence="20">
    <location>
        <begin position="139"/>
        <end position="156"/>
    </location>
</feature>
<keyword evidence="4" id="KW-1003">Cell membrane</keyword>
<dbReference type="InterPro" id="IPR018212">
    <property type="entry name" value="Na/solute_symporter_CS"/>
</dbReference>
<dbReference type="Proteomes" id="UP001108240">
    <property type="component" value="Unplaced"/>
</dbReference>
<feature type="transmembrane region" description="Helical" evidence="20">
    <location>
        <begin position="477"/>
        <end position="499"/>
    </location>
</feature>
<feature type="transmembrane region" description="Helical" evidence="20">
    <location>
        <begin position="448"/>
        <end position="470"/>
    </location>
</feature>
<keyword evidence="8" id="KW-0915">Sodium</keyword>
<evidence type="ECO:0000256" key="4">
    <source>
        <dbReference type="ARBA" id="ARBA00022475"/>
    </source>
</evidence>
<evidence type="ECO:0000256" key="19">
    <source>
        <dbReference type="RuleBase" id="RU362091"/>
    </source>
</evidence>
<evidence type="ECO:0000256" key="3">
    <source>
        <dbReference type="ARBA" id="ARBA00022448"/>
    </source>
</evidence>
<feature type="transmembrane region" description="Helical" evidence="20">
    <location>
        <begin position="415"/>
        <end position="436"/>
    </location>
</feature>
<evidence type="ECO:0000313" key="21">
    <source>
        <dbReference type="Ensembl" id="ENSCCRP00000116155.1"/>
    </source>
</evidence>
<keyword evidence="3" id="KW-0813">Transport</keyword>
<dbReference type="PANTHER" id="PTHR11819:SF128">
    <property type="entry name" value="SODIUM_MANNOSE COTRANSPORTER SLC5A10"/>
    <property type="match status" value="1"/>
</dbReference>
<dbReference type="GO" id="GO:0016324">
    <property type="term" value="C:apical plasma membrane"/>
    <property type="evidence" value="ECO:0007669"/>
    <property type="project" value="UniProtKB-SubCell"/>
</dbReference>
<protein>
    <recommendedName>
        <fullName evidence="15">Sodium/mannose cotransporter SLC5A10</fullName>
    </recommendedName>
    <alternativeName>
        <fullName evidence="16">Sodium/glucose cotransporter 5</fullName>
    </alternativeName>
    <alternativeName>
        <fullName evidence="17">Solute carrier family 5 member 10</fullName>
    </alternativeName>
</protein>
<dbReference type="InterPro" id="IPR001734">
    <property type="entry name" value="Na/solute_symporter"/>
</dbReference>
<name>A0A9J7YFM1_CYPCA</name>
<dbReference type="InterPro" id="IPR038377">
    <property type="entry name" value="Na/Glc_symporter_sf"/>
</dbReference>
<evidence type="ECO:0000256" key="18">
    <source>
        <dbReference type="ARBA" id="ARBA00045692"/>
    </source>
</evidence>
<evidence type="ECO:0000256" key="8">
    <source>
        <dbReference type="ARBA" id="ARBA00023053"/>
    </source>
</evidence>
<feature type="transmembrane region" description="Helical" evidence="20">
    <location>
        <begin position="619"/>
        <end position="642"/>
    </location>
</feature>
<feature type="transmembrane region" description="Helical" evidence="20">
    <location>
        <begin position="267"/>
        <end position="285"/>
    </location>
</feature>
<evidence type="ECO:0000256" key="1">
    <source>
        <dbReference type="ARBA" id="ARBA00004424"/>
    </source>
</evidence>
<dbReference type="Gene3D" id="1.20.1730.10">
    <property type="entry name" value="Sodium/glucose cotransporter"/>
    <property type="match status" value="1"/>
</dbReference>
<organism evidence="21 22">
    <name type="scientific">Cyprinus carpio carpio</name>
    <dbReference type="NCBI Taxonomy" id="630221"/>
    <lineage>
        <taxon>Eukaryota</taxon>
        <taxon>Metazoa</taxon>
        <taxon>Chordata</taxon>
        <taxon>Craniata</taxon>
        <taxon>Vertebrata</taxon>
        <taxon>Euteleostomi</taxon>
        <taxon>Actinopterygii</taxon>
        <taxon>Neopterygii</taxon>
        <taxon>Teleostei</taxon>
        <taxon>Ostariophysi</taxon>
        <taxon>Cypriniformes</taxon>
        <taxon>Cyprinidae</taxon>
        <taxon>Cyprininae</taxon>
        <taxon>Cyprinus</taxon>
    </lineage>
</organism>
<dbReference type="GO" id="GO:0005412">
    <property type="term" value="F:D-glucose:sodium symporter activity"/>
    <property type="evidence" value="ECO:0007669"/>
    <property type="project" value="TreeGrafter"/>
</dbReference>
<keyword evidence="5" id="KW-0762">Sugar transport</keyword>
<dbReference type="PROSITE" id="PS00457">
    <property type="entry name" value="NA_SOLUT_SYMP_2"/>
    <property type="match status" value="1"/>
</dbReference>
<evidence type="ECO:0000256" key="15">
    <source>
        <dbReference type="ARBA" id="ARBA00039217"/>
    </source>
</evidence>
<sequence length="643" mass="70558">MRVCSHGCLCLCARQVRVYLRAHRKQQGLCVLRDAFHLPCCSHSSCRVSRNTLSGYFLAGRDMAWWPIGASLFASSEGSGLFIGLAGTGAAGGIAVAGFEWNATYLLLALAWIFVPVYVSSGIVTMPEYLGRRFGGERIRMYLSALSLMLSVFTKISTDLYSGALFVQVCLGWNLYLSTVLMLVVTALYTIAGGLAAVIYTDTLQTFVMIIGAIILTITAFNKIGGYSNLESVYLKAVPSKIIPNTTCHLPRSDAMHLFRDPVHGDLPWPGMTVGLTILATWYWCTDQVIVQRSLSAKNLSHAKGASIFASYLKMLPMIFIILPGMISRALYPDIVACVDPEECLKVCGAEVGCSNIAFPKLVIELMPSGLRGLMIAVMMAALMSSLTSIFNSSSTLFTMDIWKKYRRGASEKELLLVGRIVTVILVVISVVWIPILQSANSGQLYVYIQSVTSYLAPPVTAIFVMAIFWKRTNEAGAFWGLMVGLVVGLTRMILEFAFPPPRCGVFDPAPSVLRSVHYLHFAIILCGLTAIVVVVISLLTPPPTDEQTHNLTWWTLHNSTEREIPLQKVTTLSRRTDGCEAVRRGKCVRTAGFCSPRPGRSAPGTPPPIIPSIREDPFWSRFCCANAIILICVNIFLYAYYA</sequence>
<evidence type="ECO:0000256" key="7">
    <source>
        <dbReference type="ARBA" id="ARBA00022989"/>
    </source>
</evidence>
<dbReference type="PROSITE" id="PS50283">
    <property type="entry name" value="NA_SOLUT_SYMP_3"/>
    <property type="match status" value="1"/>
</dbReference>
<dbReference type="PANTHER" id="PTHR11819">
    <property type="entry name" value="SOLUTE CARRIER FAMILY 5"/>
    <property type="match status" value="1"/>
</dbReference>
<proteinExistence type="inferred from homology"/>
<evidence type="ECO:0000256" key="13">
    <source>
        <dbReference type="ARBA" id="ARBA00036082"/>
    </source>
</evidence>
<feature type="transmembrane region" description="Helical" evidence="20">
    <location>
        <begin position="81"/>
        <end position="99"/>
    </location>
</feature>
<keyword evidence="10 20" id="KW-0472">Membrane</keyword>
<evidence type="ECO:0000256" key="11">
    <source>
        <dbReference type="ARBA" id="ARBA00023180"/>
    </source>
</evidence>
<evidence type="ECO:0000256" key="14">
    <source>
        <dbReference type="ARBA" id="ARBA00036553"/>
    </source>
</evidence>
<feature type="transmembrane region" description="Helical" evidence="20">
    <location>
        <begin position="306"/>
        <end position="327"/>
    </location>
</feature>
<dbReference type="Pfam" id="PF00474">
    <property type="entry name" value="SSF"/>
    <property type="match status" value="1"/>
</dbReference>
<dbReference type="Ensembl" id="ENSCCRT00000137146.1">
    <property type="protein sequence ID" value="ENSCCRP00000116155.1"/>
    <property type="gene ID" value="ENSCCRG00000017888.2"/>
</dbReference>
<comment type="similarity">
    <text evidence="2 19">Belongs to the sodium:solute symporter (SSF) (TC 2.A.21) family.</text>
</comment>
<comment type="function">
    <text evidence="18">Electrogenic Na+-coupled sugar symporter that actively transports D-mannose or D-fructose at the plasma membrane, with a Na+ to sugar coupling ratio of 1:1. Transporter activity is driven by a transmembrane Na+ electrochemical gradient set by the Na+/K+ pump. Exclusively recognizes sugar substrates having a pyranose ring with an axial hydroxyl group on carbon 2. Has likely evolved to enable renal reabsorption of D-mannose, an important constituent of oligosaccharide chains of glycoproteins. Contributes to dietary D-fructose reabsorption from glomerular filtrate across the brush border of the kidney.</text>
</comment>
<dbReference type="FunFam" id="1.20.1730.10:FF:000004">
    <property type="entry name" value="sodium/glucose cotransporter 5 isoform X1"/>
    <property type="match status" value="1"/>
</dbReference>
<evidence type="ECO:0000256" key="9">
    <source>
        <dbReference type="ARBA" id="ARBA00023065"/>
    </source>
</evidence>
<dbReference type="AlphaFoldDB" id="A0A9J7YFM1"/>
<evidence type="ECO:0000256" key="6">
    <source>
        <dbReference type="ARBA" id="ARBA00022692"/>
    </source>
</evidence>
<feature type="transmembrane region" description="Helical" evidence="20">
    <location>
        <begin position="207"/>
        <end position="225"/>
    </location>
</feature>
<evidence type="ECO:0000313" key="22">
    <source>
        <dbReference type="Proteomes" id="UP001108240"/>
    </source>
</evidence>
<evidence type="ECO:0000256" key="17">
    <source>
        <dbReference type="ARBA" id="ARBA00042835"/>
    </source>
</evidence>
<keyword evidence="22" id="KW-1185">Reference proteome</keyword>
<comment type="catalytic activity">
    <reaction evidence="14">
        <text>D-fructopyranose(out) + Na(+)(out) = D-fructopyranose(in) + Na(+)(in)</text>
        <dbReference type="Rhea" id="RHEA:72915"/>
        <dbReference type="ChEBI" id="CHEBI:29101"/>
        <dbReference type="ChEBI" id="CHEBI:37714"/>
    </reaction>
    <physiologicalReaction direction="left-to-right" evidence="14">
        <dbReference type="Rhea" id="RHEA:72916"/>
    </physiologicalReaction>
</comment>
<keyword evidence="6 20" id="KW-0812">Transmembrane</keyword>
<reference evidence="21" key="2">
    <citation type="submission" date="2025-09" db="UniProtKB">
        <authorList>
            <consortium name="Ensembl"/>
        </authorList>
    </citation>
    <scope>IDENTIFICATION</scope>
</reference>
<keyword evidence="9" id="KW-0406">Ion transport</keyword>
<evidence type="ECO:0000256" key="16">
    <source>
        <dbReference type="ARBA" id="ARBA00041339"/>
    </source>
</evidence>
<evidence type="ECO:0000256" key="12">
    <source>
        <dbReference type="ARBA" id="ARBA00023201"/>
    </source>
</evidence>
<reference evidence="21" key="1">
    <citation type="submission" date="2025-08" db="UniProtKB">
        <authorList>
            <consortium name="Ensembl"/>
        </authorList>
    </citation>
    <scope>IDENTIFICATION</scope>
</reference>
<dbReference type="NCBIfam" id="TIGR00813">
    <property type="entry name" value="sss"/>
    <property type="match status" value="1"/>
</dbReference>
<keyword evidence="7 20" id="KW-1133">Transmembrane helix</keyword>
<evidence type="ECO:0000256" key="2">
    <source>
        <dbReference type="ARBA" id="ARBA00006434"/>
    </source>
</evidence>
<accession>A0A9J7YFM1</accession>
<evidence type="ECO:0000256" key="5">
    <source>
        <dbReference type="ARBA" id="ARBA00022597"/>
    </source>
</evidence>
<comment type="catalytic activity">
    <reaction evidence="13">
        <text>D-mannose(out) + Na(+)(out) = D-mannose(in) + Na(+)(in)</text>
        <dbReference type="Rhea" id="RHEA:72907"/>
        <dbReference type="ChEBI" id="CHEBI:4208"/>
        <dbReference type="ChEBI" id="CHEBI:29101"/>
    </reaction>
    <physiologicalReaction direction="left-to-right" evidence="13">
        <dbReference type="Rhea" id="RHEA:72908"/>
    </physiologicalReaction>
</comment>
<feature type="transmembrane region" description="Helical" evidence="20">
    <location>
        <begin position="519"/>
        <end position="540"/>
    </location>
</feature>
<keyword evidence="12" id="KW-0739">Sodium transport</keyword>